<keyword evidence="1" id="KW-0175">Coiled coil</keyword>
<feature type="compositionally biased region" description="Basic and acidic residues" evidence="2">
    <location>
        <begin position="2029"/>
        <end position="2040"/>
    </location>
</feature>
<dbReference type="OrthoDB" id="10036174at2759"/>
<organism>
    <name type="scientific">Pediculus humanus subsp. corporis</name>
    <name type="common">Body louse</name>
    <dbReference type="NCBI Taxonomy" id="121224"/>
    <lineage>
        <taxon>Eukaryota</taxon>
        <taxon>Metazoa</taxon>
        <taxon>Ecdysozoa</taxon>
        <taxon>Arthropoda</taxon>
        <taxon>Hexapoda</taxon>
        <taxon>Insecta</taxon>
        <taxon>Pterygota</taxon>
        <taxon>Neoptera</taxon>
        <taxon>Paraneoptera</taxon>
        <taxon>Psocodea</taxon>
        <taxon>Troctomorpha</taxon>
        <taxon>Phthiraptera</taxon>
        <taxon>Anoplura</taxon>
        <taxon>Pediculidae</taxon>
        <taxon>Pediculus</taxon>
    </lineage>
</organism>
<feature type="compositionally biased region" description="Basic residues" evidence="2">
    <location>
        <begin position="1974"/>
        <end position="1990"/>
    </location>
</feature>
<feature type="coiled-coil region" evidence="1">
    <location>
        <begin position="1543"/>
        <end position="1768"/>
    </location>
</feature>
<feature type="compositionally biased region" description="Polar residues" evidence="2">
    <location>
        <begin position="1955"/>
        <end position="1967"/>
    </location>
</feature>
<evidence type="ECO:0000313" key="5">
    <source>
        <dbReference type="Proteomes" id="UP000009046"/>
    </source>
</evidence>
<feature type="region of interest" description="Disordered" evidence="2">
    <location>
        <begin position="263"/>
        <end position="321"/>
    </location>
</feature>
<evidence type="ECO:0000256" key="2">
    <source>
        <dbReference type="SAM" id="MobiDB-lite"/>
    </source>
</evidence>
<feature type="compositionally biased region" description="Basic and acidic residues" evidence="2">
    <location>
        <begin position="180"/>
        <end position="210"/>
    </location>
</feature>
<evidence type="ECO:0000256" key="1">
    <source>
        <dbReference type="SAM" id="Coils"/>
    </source>
</evidence>
<reference evidence="3" key="2">
    <citation type="submission" date="2007-04" db="EMBL/GenBank/DDBJ databases">
        <title>The genome of the human body louse.</title>
        <authorList>
            <consortium name="The Human Body Louse Genome Consortium"/>
            <person name="Kirkness E."/>
            <person name="Walenz B."/>
            <person name="Hass B."/>
            <person name="Bruggner R."/>
            <person name="Strausberg R."/>
        </authorList>
    </citation>
    <scope>NUCLEOTIDE SEQUENCE</scope>
    <source>
        <strain evidence="3">USDA</strain>
    </source>
</reference>
<sequence>MHHSYTSGKGDPLCPLGFHPQVRWPTRCKRCFRDYKEHGGKGKTSESGLVKDDKTRSTPSLSSWNTTTTRNRDFGRTISTASITSDVNSKDETVFNGQHKPTELNTNFSTSQSLSSSAWTSTPDLGNIQNEVSTTVSVTLPRRRRNVTDNFDSSDATNKPTEFTIRRRTYTTDLSQVNVHDDSTTVGDDKHKTDSDKKSKVKLTDKHEINKGTQETKISGGKPPGKLKRNTITTTNSNGYDSNSESHVNPDVEFILRVKASKHETSKKEGNLIKQSSSVLIPPHTSSSSSSSGPDEPVDDEDDVASIANTETTETTLVGKNDSELLEEIESLKIELEQMKTRCEKVEREKSDILLRRLASFDTTSTKTAASEVLKLQQKLNELSNQSEDLKDDNKSLSLRVKELEKELEEQKNVGNAGKRAEELQAKLAAAETLCEELMDENEEMKKELRELEDEIEEMQDNFREDQADEYSSLKKELEQSTKNCRILSFKLRKAERKSEELEAEKLHAEMKLKEVSGSNGLTTMDKIKKLEGELKISNELSTRLTKELEEANKRLKKFENNQNVQTVKNNLKPGGTEKVPRASLMRGGSQEDPQQLLRDLQDSLEREADLKEQLRFAEEEAANLRKKAARVEEDNDSLALQLKKMATKAKSSRKNSPSTNTRTPKPVIEKDEGISDEEDPTELRLLLDLNEQESAVLRKKVEKLEADLEAQEKKMRDLEEKLASCKKSGDGFKKTSSGTGNLFDNDNLKASEEKINELKKKLLEKENELEKMKKNQSSSPIKKQITKTNQQLIKNLKKQLEMVEQEAIVLRTKLNALESDNEKLTAENKKLILYKGTKKLTSSNDENVILKLEQKLKDSEKQVKELNEKLQAINNNNNNNNNENTSTTINTSETDKLKKDLKLKMDEIDKLTKEIKNKDETLKRLREDGLAEATEFYKNRKPKKPTDLTTKIQLKKMIQESENDISDLLVLVKNYKFQTKNEKSNELEEKNKLIKELNDKIEEMKNVKDEEIKKLNENIKKLKKEKEGLKTEMNNNLKEEKENSILAQEEIKIFAKKLEVSNKELEEERENVRKYKKQLENFDKLEKDKGQLEKDLIAKEKETTEVKNKLTEVEEKLRKAEKNLTINRKKVSNLEKNVEEIEEIKNSQMKKCQSLESEILDLKNSNTFLKTKISELEDEIKKDKTIIKDLENSIREEREKATDECLKAGSLEKKEIMALRDDLSKKTKQLDELTQKLETSEKERKSLEENIKKTETKATKDKEIFESKISSLEKDLNAEKRNGERIKITHDKEEKNREMELSALKSKIKTLEQSTNVTNKKMADLKEEWTFKIKELEKEVSEEKKKYEDLTTKYEILEEEHVVTKAQLVMEKEQAQSQVGINKKDIVKLETELQNLQDTLLNRQETWMKEKKELQEKIKENSQKTLGKWELEKSKLQALADEQKSLAEQLRQQNKSVVEQMEHMRKENEELRKKLDDFDKVSKIHKQMSADTSQLEMQLREAQTKLAVEEKNYKTDMAALKLRYENRVNLISGELQASQNHLSRFKRERDNYKHMLEEAQMQMANLKKGSQPDVTGELKDSKTAMAVLEQQISCMEDELTESRLECSKLKTELVSEKSAWEVKISELQSKINELEEEKILSSGRTKIVGLRTKMELSWQKEREDQQRLLQETSALARDLRQTLYEVERERDKVKLESKRTQEQVKRASEEEMEENRKKITELQCDLLELRDAHAKLRTTNEKLRRETERWNRENRSLQKSKIKTEEEERKVQLLLDNIDLLLKATFEKKTTGRYLESSSSSKKRAGSKSRESSPLSSTTTTTTTGGNFPQDEIQLILQRLSETAEDIRLKTQSDDRFMDERSKRASSVGYRSLRAASTESDFASETSTVTKRPINKTSKKSNLHRKSLSLSETTGPGAQDQMIWREDNDNDGSLTSLEDHTGSRYKNINFRENSMDSRLSGGSTQSEFIGGEKKKKKKGLFGKLKKLTKSKSIDDTTGSHDDLMRGGESDSDMSTVGDVKGTKKHFKEKFSEMFKKDAQSKNSTSKSSKNLQRASPDPTSKSTSLGRPLDTTTRNPVASSMMHKP</sequence>
<dbReference type="KEGG" id="phu:Phum_PHUM454570"/>
<evidence type="ECO:0000313" key="3">
    <source>
        <dbReference type="EMBL" id="EEB17139.1"/>
    </source>
</evidence>
<feature type="compositionally biased region" description="Polar residues" evidence="2">
    <location>
        <begin position="561"/>
        <end position="570"/>
    </location>
</feature>
<feature type="compositionally biased region" description="Polar residues" evidence="2">
    <location>
        <begin position="307"/>
        <end position="318"/>
    </location>
</feature>
<dbReference type="CTD" id="8230531"/>
<accession>E0VUT3</accession>
<dbReference type="EMBL" id="AAZO01005534">
    <property type="status" value="NOT_ANNOTATED_CDS"/>
    <property type="molecule type" value="Genomic_DNA"/>
</dbReference>
<feature type="compositionally biased region" description="Polar residues" evidence="2">
    <location>
        <begin position="1876"/>
        <end position="1891"/>
    </location>
</feature>
<dbReference type="OMA" id="SWETQSK"/>
<feature type="compositionally biased region" description="Basic residues" evidence="2">
    <location>
        <begin position="1894"/>
        <end position="1908"/>
    </location>
</feature>
<feature type="region of interest" description="Disordered" evidence="2">
    <location>
        <begin position="561"/>
        <end position="597"/>
    </location>
</feature>
<dbReference type="PANTHER" id="PTHR15742:SF5">
    <property type="entry name" value="GIRDIN"/>
    <property type="match status" value="1"/>
</dbReference>
<keyword evidence="5" id="KW-1185">Reference proteome</keyword>
<feature type="compositionally biased region" description="Polar residues" evidence="2">
    <location>
        <begin position="735"/>
        <end position="745"/>
    </location>
</feature>
<feature type="region of interest" description="Disordered" evidence="2">
    <location>
        <begin position="37"/>
        <end position="69"/>
    </location>
</feature>
<name>E0VUT3_PEDHC</name>
<feature type="compositionally biased region" description="Polar residues" evidence="2">
    <location>
        <begin position="2052"/>
        <end position="2079"/>
    </location>
</feature>
<feature type="compositionally biased region" description="Polar residues" evidence="2">
    <location>
        <begin position="655"/>
        <end position="664"/>
    </location>
</feature>
<feature type="compositionally biased region" description="Low complexity" evidence="2">
    <location>
        <begin position="2041"/>
        <end position="2051"/>
    </location>
</feature>
<dbReference type="STRING" id="121224.E0VUT3"/>
<reference evidence="4" key="3">
    <citation type="submission" date="2020-05" db="UniProtKB">
        <authorList>
            <consortium name="EnsemblMetazoa"/>
        </authorList>
    </citation>
    <scope>IDENTIFICATION</scope>
    <source>
        <strain evidence="4">USDA</strain>
    </source>
</reference>
<dbReference type="RefSeq" id="XP_002429877.1">
    <property type="nucleotide sequence ID" value="XM_002429832.1"/>
</dbReference>
<dbReference type="Proteomes" id="UP000009046">
    <property type="component" value="Unassembled WGS sequence"/>
</dbReference>
<dbReference type="VEuPathDB" id="VectorBase:PHUM454570"/>
<feature type="compositionally biased region" description="Basic and acidic residues" evidence="2">
    <location>
        <begin position="37"/>
        <end position="56"/>
    </location>
</feature>
<feature type="coiled-coil region" evidence="1">
    <location>
        <begin position="981"/>
        <end position="1513"/>
    </location>
</feature>
<feature type="region of interest" description="Disordered" evidence="2">
    <location>
        <begin position="180"/>
        <end position="247"/>
    </location>
</feature>
<feature type="region of interest" description="Disordered" evidence="2">
    <location>
        <begin position="1859"/>
        <end position="1941"/>
    </location>
</feature>
<feature type="compositionally biased region" description="Low complexity" evidence="2">
    <location>
        <begin position="276"/>
        <end position="295"/>
    </location>
</feature>
<evidence type="ECO:0000313" key="4">
    <source>
        <dbReference type="EnsemblMetazoa" id="PHUM454570-PA"/>
    </source>
</evidence>
<dbReference type="PANTHER" id="PTHR15742">
    <property type="entry name" value="GIRDIN"/>
    <property type="match status" value="1"/>
</dbReference>
<dbReference type="GeneID" id="8230531"/>
<feature type="compositionally biased region" description="Polar residues" evidence="2">
    <location>
        <begin position="230"/>
        <end position="247"/>
    </location>
</feature>
<dbReference type="FunCoup" id="E0VUT3">
    <property type="interactions" value="109"/>
</dbReference>
<dbReference type="EMBL" id="DS235793">
    <property type="protein sequence ID" value="EEB17139.1"/>
    <property type="molecule type" value="Genomic_DNA"/>
</dbReference>
<feature type="compositionally biased region" description="Polar residues" evidence="2">
    <location>
        <begin position="57"/>
        <end position="69"/>
    </location>
</feature>
<reference evidence="3" key="1">
    <citation type="submission" date="2007-04" db="EMBL/GenBank/DDBJ databases">
        <title>Annotation of Pediculus humanus corporis strain USDA.</title>
        <authorList>
            <person name="Kirkness E."/>
            <person name="Hannick L."/>
            <person name="Hass B."/>
            <person name="Bruggner R."/>
            <person name="Lawson D."/>
            <person name="Bidwell S."/>
            <person name="Joardar V."/>
            <person name="Caler E."/>
            <person name="Walenz B."/>
            <person name="Inman J."/>
            <person name="Schobel S."/>
            <person name="Galinsky K."/>
            <person name="Amedeo P."/>
            <person name="Strausberg R."/>
        </authorList>
    </citation>
    <scope>NUCLEOTIDE SEQUENCE</scope>
    <source>
        <strain evidence="3">USDA</strain>
    </source>
</reference>
<dbReference type="InParanoid" id="E0VUT3"/>
<proteinExistence type="predicted"/>
<feature type="region of interest" description="Disordered" evidence="2">
    <location>
        <begin position="646"/>
        <end position="680"/>
    </location>
</feature>
<dbReference type="EnsemblMetazoa" id="PHUM454570-RA">
    <property type="protein sequence ID" value="PHUM454570-PA"/>
    <property type="gene ID" value="PHUM454570"/>
</dbReference>
<gene>
    <name evidence="4" type="primary">8230531</name>
    <name evidence="3" type="ORF">Phum_PHUM454570</name>
</gene>
<dbReference type="HOGENOM" id="CLU_001553_0_0_1"/>
<feature type="region of interest" description="Disordered" evidence="2">
    <location>
        <begin position="728"/>
        <end position="747"/>
    </location>
</feature>
<dbReference type="eggNOG" id="KOG4787">
    <property type="taxonomic scope" value="Eukaryota"/>
</dbReference>
<feature type="compositionally biased region" description="Basic and acidic residues" evidence="2">
    <location>
        <begin position="1992"/>
        <end position="2009"/>
    </location>
</feature>
<feature type="region of interest" description="Disordered" evidence="2">
    <location>
        <begin position="1955"/>
        <end position="2086"/>
    </location>
</feature>
<protein>
    <submittedName>
        <fullName evidence="3 4">Centromeric protein E, putative</fullName>
    </submittedName>
</protein>
<feature type="region of interest" description="Disordered" evidence="2">
    <location>
        <begin position="1793"/>
        <end position="1831"/>
    </location>
</feature>
<dbReference type="InterPro" id="IPR049885">
    <property type="entry name" value="MTCL1-3"/>
</dbReference>